<evidence type="ECO:0000256" key="1">
    <source>
        <dbReference type="ARBA" id="ARBA00000900"/>
    </source>
</evidence>
<comment type="subcellular location">
    <subcellularLocation>
        <location evidence="2">Cytoplasm</location>
    </subcellularLocation>
</comment>
<feature type="region of interest" description="Disordered" evidence="13">
    <location>
        <begin position="404"/>
        <end position="446"/>
    </location>
</feature>
<evidence type="ECO:0000313" key="15">
    <source>
        <dbReference type="EnsemblMetazoa" id="XP_019762025.1"/>
    </source>
</evidence>
<evidence type="ECO:0000256" key="7">
    <source>
        <dbReference type="ARBA" id="ARBA00022679"/>
    </source>
</evidence>
<dbReference type="PANTHER" id="PTHR22938">
    <property type="entry name" value="ZINC FINGER PROTEIN 598"/>
    <property type="match status" value="1"/>
</dbReference>
<keyword evidence="9 12" id="KW-0863">Zinc-finger</keyword>
<dbReference type="InterPro" id="IPR013087">
    <property type="entry name" value="Znf_C2H2_type"/>
</dbReference>
<dbReference type="InterPro" id="IPR057634">
    <property type="entry name" value="PAH_ZNF598/HEL2"/>
</dbReference>
<keyword evidence="6" id="KW-0597">Phosphoprotein</keyword>
<evidence type="ECO:0000256" key="10">
    <source>
        <dbReference type="ARBA" id="ARBA00022833"/>
    </source>
</evidence>
<dbReference type="InterPro" id="IPR044288">
    <property type="entry name" value="ZNF598/HEL2"/>
</dbReference>
<comment type="catalytic activity">
    <reaction evidence="1">
        <text>S-ubiquitinyl-[E2 ubiquitin-conjugating enzyme]-L-cysteine + [acceptor protein]-L-lysine = [E2 ubiquitin-conjugating enzyme]-L-cysteine + N(6)-ubiquitinyl-[acceptor protein]-L-lysine.</text>
        <dbReference type="EC" id="2.3.2.27"/>
    </reaction>
</comment>
<dbReference type="KEGG" id="dpa:109538980"/>
<keyword evidence="10" id="KW-0862">Zinc</keyword>
<evidence type="ECO:0000256" key="8">
    <source>
        <dbReference type="ARBA" id="ARBA00022723"/>
    </source>
</evidence>
<evidence type="ECO:0000256" key="4">
    <source>
        <dbReference type="ARBA" id="ARBA00012483"/>
    </source>
</evidence>
<dbReference type="AlphaFoldDB" id="A0AAR5PLW1"/>
<evidence type="ECO:0000256" key="12">
    <source>
        <dbReference type="PROSITE-ProRule" id="PRU00175"/>
    </source>
</evidence>
<evidence type="ECO:0000259" key="14">
    <source>
        <dbReference type="PROSITE" id="PS50089"/>
    </source>
</evidence>
<reference evidence="15" key="2">
    <citation type="submission" date="2024-08" db="UniProtKB">
        <authorList>
            <consortium name="EnsemblMetazoa"/>
        </authorList>
    </citation>
    <scope>IDENTIFICATION</scope>
</reference>
<feature type="compositionally biased region" description="Polar residues" evidence="13">
    <location>
        <begin position="429"/>
        <end position="446"/>
    </location>
</feature>
<feature type="region of interest" description="Disordered" evidence="13">
    <location>
        <begin position="558"/>
        <end position="645"/>
    </location>
</feature>
<dbReference type="GO" id="GO:0016567">
    <property type="term" value="P:protein ubiquitination"/>
    <property type="evidence" value="ECO:0007669"/>
    <property type="project" value="TreeGrafter"/>
</dbReference>
<dbReference type="Pfam" id="PF25447">
    <property type="entry name" value="RING_ZNF598"/>
    <property type="match status" value="1"/>
</dbReference>
<comment type="pathway">
    <text evidence="3">Protein modification; protein ubiquitination.</text>
</comment>
<feature type="compositionally biased region" description="Polar residues" evidence="13">
    <location>
        <begin position="678"/>
        <end position="694"/>
    </location>
</feature>
<dbReference type="Gene3D" id="3.30.40.10">
    <property type="entry name" value="Zinc/RING finger domain, C3HC4 (zinc finger)"/>
    <property type="match status" value="1"/>
</dbReference>
<feature type="compositionally biased region" description="Basic and acidic residues" evidence="13">
    <location>
        <begin position="500"/>
        <end position="509"/>
    </location>
</feature>
<dbReference type="GO" id="GO:0043022">
    <property type="term" value="F:ribosome binding"/>
    <property type="evidence" value="ECO:0007669"/>
    <property type="project" value="TreeGrafter"/>
</dbReference>
<evidence type="ECO:0000313" key="16">
    <source>
        <dbReference type="Proteomes" id="UP000019118"/>
    </source>
</evidence>
<dbReference type="InterPro" id="IPR001841">
    <property type="entry name" value="Znf_RING"/>
</dbReference>
<evidence type="ECO:0000256" key="9">
    <source>
        <dbReference type="ARBA" id="ARBA00022771"/>
    </source>
</evidence>
<protein>
    <recommendedName>
        <fullName evidence="4">RING-type E3 ubiquitin transferase</fullName>
        <ecNumber evidence="4">2.3.2.27</ecNumber>
    </recommendedName>
</protein>
<accession>A0AAR5PLW1</accession>
<comment type="similarity">
    <text evidence="11">Belongs to the ZNF598/HEL2 family.</text>
</comment>
<feature type="domain" description="RING-type" evidence="14">
    <location>
        <begin position="16"/>
        <end position="56"/>
    </location>
</feature>
<dbReference type="PROSITE" id="PS50089">
    <property type="entry name" value="ZF_RING_2"/>
    <property type="match status" value="1"/>
</dbReference>
<dbReference type="InterPro" id="IPR013083">
    <property type="entry name" value="Znf_RING/FYVE/PHD"/>
</dbReference>
<dbReference type="SUPFAM" id="SSF57850">
    <property type="entry name" value="RING/U-box"/>
    <property type="match status" value="1"/>
</dbReference>
<dbReference type="EnsemblMetazoa" id="XM_019906466.1">
    <property type="protein sequence ID" value="XP_019762025.1"/>
    <property type="gene ID" value="LOC109538980"/>
</dbReference>
<feature type="region of interest" description="Disordered" evidence="13">
    <location>
        <begin position="664"/>
        <end position="694"/>
    </location>
</feature>
<feature type="region of interest" description="Disordered" evidence="13">
    <location>
        <begin position="467"/>
        <end position="542"/>
    </location>
</feature>
<dbReference type="EC" id="2.3.2.27" evidence="4"/>
<dbReference type="SMART" id="SM00355">
    <property type="entry name" value="ZnF_C2H2"/>
    <property type="match status" value="5"/>
</dbReference>
<feature type="region of interest" description="Disordered" evidence="13">
    <location>
        <begin position="283"/>
        <end position="311"/>
    </location>
</feature>
<evidence type="ECO:0000256" key="3">
    <source>
        <dbReference type="ARBA" id="ARBA00004906"/>
    </source>
</evidence>
<dbReference type="GO" id="GO:0072344">
    <property type="term" value="P:rescue of stalled ribosome"/>
    <property type="evidence" value="ECO:0007669"/>
    <property type="project" value="InterPro"/>
</dbReference>
<dbReference type="GO" id="GO:0061630">
    <property type="term" value="F:ubiquitin protein ligase activity"/>
    <property type="evidence" value="ECO:0007669"/>
    <property type="project" value="UniProtKB-EC"/>
</dbReference>
<dbReference type="GO" id="GO:0005737">
    <property type="term" value="C:cytoplasm"/>
    <property type="evidence" value="ECO:0007669"/>
    <property type="project" value="UniProtKB-SubCell"/>
</dbReference>
<evidence type="ECO:0000256" key="11">
    <source>
        <dbReference type="ARBA" id="ARBA00035113"/>
    </source>
</evidence>
<proteinExistence type="inferred from homology"/>
<dbReference type="Proteomes" id="UP000019118">
    <property type="component" value="Unassembled WGS sequence"/>
</dbReference>
<feature type="compositionally biased region" description="Polar residues" evidence="13">
    <location>
        <begin position="777"/>
        <end position="792"/>
    </location>
</feature>
<feature type="compositionally biased region" description="Polar residues" evidence="13">
    <location>
        <begin position="608"/>
        <end position="645"/>
    </location>
</feature>
<feature type="compositionally biased region" description="Polar residues" evidence="13">
    <location>
        <begin position="755"/>
        <end position="765"/>
    </location>
</feature>
<reference evidence="16" key="1">
    <citation type="journal article" date="2013" name="Genome Biol.">
        <title>Draft genome of the mountain pine beetle, Dendroctonus ponderosae Hopkins, a major forest pest.</title>
        <authorList>
            <person name="Keeling C.I."/>
            <person name="Yuen M.M."/>
            <person name="Liao N.Y."/>
            <person name="Docking T.R."/>
            <person name="Chan S.K."/>
            <person name="Taylor G.A."/>
            <person name="Palmquist D.L."/>
            <person name="Jackman S.D."/>
            <person name="Nguyen A."/>
            <person name="Li M."/>
            <person name="Henderson H."/>
            <person name="Janes J.K."/>
            <person name="Zhao Y."/>
            <person name="Pandoh P."/>
            <person name="Moore R."/>
            <person name="Sperling F.A."/>
            <person name="Huber D.P."/>
            <person name="Birol I."/>
            <person name="Jones S.J."/>
            <person name="Bohlmann J."/>
        </authorList>
    </citation>
    <scope>NUCLEOTIDE SEQUENCE</scope>
</reference>
<dbReference type="PANTHER" id="PTHR22938:SF0">
    <property type="entry name" value="E3 UBIQUITIN-PROTEIN LIGASE ZNF598"/>
    <property type="match status" value="1"/>
</dbReference>
<dbReference type="PROSITE" id="PS00028">
    <property type="entry name" value="ZINC_FINGER_C2H2_1"/>
    <property type="match status" value="1"/>
</dbReference>
<evidence type="ECO:0000256" key="5">
    <source>
        <dbReference type="ARBA" id="ARBA00022490"/>
    </source>
</evidence>
<feature type="compositionally biased region" description="Polar residues" evidence="13">
    <location>
        <begin position="566"/>
        <end position="583"/>
    </location>
</feature>
<dbReference type="GO" id="GO:0008270">
    <property type="term" value="F:zinc ion binding"/>
    <property type="evidence" value="ECO:0007669"/>
    <property type="project" value="UniProtKB-KW"/>
</dbReference>
<feature type="region of interest" description="Disordered" evidence="13">
    <location>
        <begin position="730"/>
        <end position="792"/>
    </location>
</feature>
<dbReference type="GeneID" id="109538980"/>
<evidence type="ECO:0000256" key="6">
    <source>
        <dbReference type="ARBA" id="ARBA00022553"/>
    </source>
</evidence>
<evidence type="ECO:0000256" key="13">
    <source>
        <dbReference type="SAM" id="MobiDB-lite"/>
    </source>
</evidence>
<keyword evidence="8" id="KW-0479">Metal-binding</keyword>
<feature type="compositionally biased region" description="Basic and acidic residues" evidence="13">
    <location>
        <begin position="288"/>
        <end position="308"/>
    </location>
</feature>
<evidence type="ECO:0000256" key="2">
    <source>
        <dbReference type="ARBA" id="ARBA00004496"/>
    </source>
</evidence>
<dbReference type="Pfam" id="PF23202">
    <property type="entry name" value="PAH_ZNF598"/>
    <property type="match status" value="1"/>
</dbReference>
<sequence>MSAHNNDASNDPDNLCVVCFKNVEIYSIGCCDHAVCFECSTRMRILCKQNECPICRRELPKVIFTRNVEPFSVMLSKFERSNLQDRKFGIIFCTSNIQKEYTKLLNHRCFICEAREPNWPFKTFQLLKEHMRKEHELFFCDICSEHLKIFSFERKCYNRQELAYHRRKGDKNNTSHRGHPLCEFCDSRFMDNDELFRHLRRNHFFCDFCDVDGKHQYYNSMEDLKRHFKDEHYLCEEGDCKTMPLTAVFRSDIDLKAHITVEHGRYMSKSASRQARTLELEFTMAPRPRSDNMRSRRLNENNRDRFEDDNAYSLDLGGATSGSSSQAQLFVNPLTSDQFPALGGSSDNANNITVVSKNFTKFSNSALNSNDFPSLGGSSTRSAPALTITANSAGSSAPEVTITRTVGSKQPARKPKPAFPALGSANKPPGSSTVRLSVNSSNQQQIPKVSIQVNQKSNGAITTHITTSAPSTSQRTEVFPALGKSSQPSLHPQWVQPKPKKQEQPKAEKVSPCPVLETADFNSFPSLSKGKSDKPKKTSSVTVPVDSWVNLNSIKATSKNPKKLDSNNNKGDISTEKAGQNSKKAGESHNGGSSSYAKKNETSKKNNAKAQSNTNNMQSKPVLSNAGPAQNANTKSQQSETLSRTVSNLQAKLDALKFVEVGKPEGKSKKKKNKSNGDTNGNISETVSEFNSQQLKENKKNIEIDTPDMNDNQSSLNDEGVAKMRSELKIGTLSKSGRNDEFPVLGSTKPPPGFSSKSVLSQNTVKPPPGFVHSNFPPLSQSNDLTFTNSSGQSYAISPTQSQFTYKQPRNFMNRNQNLIKRIMEVLNDNDLMRDFKTLSDSFRHGTTDARKYYERCQIILGNKFDEIFSELLILLPDIEKQQDLYNQMSGKTKDSVVVCENCKQIIFKRELSEHYDYHKLENHFPALGMAQQIPSAWKK</sequence>
<organism evidence="15 16">
    <name type="scientific">Dendroctonus ponderosae</name>
    <name type="common">Mountain pine beetle</name>
    <dbReference type="NCBI Taxonomy" id="77166"/>
    <lineage>
        <taxon>Eukaryota</taxon>
        <taxon>Metazoa</taxon>
        <taxon>Ecdysozoa</taxon>
        <taxon>Arthropoda</taxon>
        <taxon>Hexapoda</taxon>
        <taxon>Insecta</taxon>
        <taxon>Pterygota</taxon>
        <taxon>Neoptera</taxon>
        <taxon>Endopterygota</taxon>
        <taxon>Coleoptera</taxon>
        <taxon>Polyphaga</taxon>
        <taxon>Cucujiformia</taxon>
        <taxon>Curculionidae</taxon>
        <taxon>Scolytinae</taxon>
        <taxon>Dendroctonus</taxon>
    </lineage>
</organism>
<dbReference type="CDD" id="cd16615">
    <property type="entry name" value="RING-HC_ZNF598"/>
    <property type="match status" value="1"/>
</dbReference>
<name>A0AAR5PLW1_DENPD</name>
<dbReference type="InterPro" id="IPR041888">
    <property type="entry name" value="RING-HC_ZNF598/HEL2"/>
</dbReference>
<keyword evidence="5" id="KW-0963">Cytoplasm</keyword>
<keyword evidence="7" id="KW-0808">Transferase</keyword>
<keyword evidence="16" id="KW-1185">Reference proteome</keyword>
<feature type="compositionally biased region" description="Polar residues" evidence="13">
    <location>
        <begin position="467"/>
        <end position="476"/>
    </location>
</feature>